<sequence>MIFDRYQVVVVPYPFHERPITKRRPALVLSGRRFNEENDQTWVAMITTARETRWPSDVAIKDLETAGLKHPCVLRFRFQTLPNQIFVRAIGQLAGLDRLACERQLASMLL</sequence>
<keyword evidence="2" id="KW-1185">Reference proteome</keyword>
<gene>
    <name evidence="1" type="ORF">C7I84_11560</name>
</gene>
<dbReference type="SUPFAM" id="SSF50118">
    <property type="entry name" value="Cell growth inhibitor/plasmid maintenance toxic component"/>
    <property type="match status" value="1"/>
</dbReference>
<dbReference type="GO" id="GO:0003677">
    <property type="term" value="F:DNA binding"/>
    <property type="evidence" value="ECO:0007669"/>
    <property type="project" value="InterPro"/>
</dbReference>
<dbReference type="Pfam" id="PF02452">
    <property type="entry name" value="PemK_toxin"/>
    <property type="match status" value="1"/>
</dbReference>
<organism evidence="1 2">
    <name type="scientific">Kumtagia ephedrae</name>
    <dbReference type="NCBI Taxonomy" id="2116701"/>
    <lineage>
        <taxon>Bacteria</taxon>
        <taxon>Pseudomonadati</taxon>
        <taxon>Pseudomonadota</taxon>
        <taxon>Alphaproteobacteria</taxon>
        <taxon>Hyphomicrobiales</taxon>
        <taxon>Phyllobacteriaceae</taxon>
        <taxon>Kumtagia</taxon>
    </lineage>
</organism>
<name>A0A2P7SDL2_9HYPH</name>
<dbReference type="InterPro" id="IPR003477">
    <property type="entry name" value="PemK-like"/>
</dbReference>
<dbReference type="AlphaFoldDB" id="A0A2P7SDL2"/>
<comment type="caution">
    <text evidence="1">The sequence shown here is derived from an EMBL/GenBank/DDBJ whole genome shotgun (WGS) entry which is preliminary data.</text>
</comment>
<reference evidence="1 2" key="1">
    <citation type="submission" date="2018-03" db="EMBL/GenBank/DDBJ databases">
        <title>The draft genome of Mesorhizobium sp. 6GN-30.</title>
        <authorList>
            <person name="Liu L."/>
            <person name="Li L."/>
            <person name="Wang T."/>
            <person name="Zhang X."/>
            <person name="Liang L."/>
        </authorList>
    </citation>
    <scope>NUCLEOTIDE SEQUENCE [LARGE SCALE GENOMIC DNA]</scope>
    <source>
        <strain evidence="1 2">6GN30</strain>
    </source>
</reference>
<dbReference type="OrthoDB" id="9813449at2"/>
<evidence type="ECO:0000313" key="2">
    <source>
        <dbReference type="Proteomes" id="UP000241229"/>
    </source>
</evidence>
<dbReference type="InterPro" id="IPR011067">
    <property type="entry name" value="Plasmid_toxin/cell-grow_inhib"/>
</dbReference>
<dbReference type="EMBL" id="PXYK01000009">
    <property type="protein sequence ID" value="PSJ60602.1"/>
    <property type="molecule type" value="Genomic_DNA"/>
</dbReference>
<proteinExistence type="predicted"/>
<dbReference type="Gene3D" id="2.30.30.110">
    <property type="match status" value="1"/>
</dbReference>
<protein>
    <submittedName>
        <fullName evidence="1">Transcriptional regulator</fullName>
    </submittedName>
</protein>
<accession>A0A2P7SDL2</accession>
<evidence type="ECO:0000313" key="1">
    <source>
        <dbReference type="EMBL" id="PSJ60602.1"/>
    </source>
</evidence>
<dbReference type="RefSeq" id="WP_106772337.1">
    <property type="nucleotide sequence ID" value="NZ_PXYK01000009.1"/>
</dbReference>
<dbReference type="Proteomes" id="UP000241229">
    <property type="component" value="Unassembled WGS sequence"/>
</dbReference>